<dbReference type="PANTHER" id="PTHR33121">
    <property type="entry name" value="CYCLIC DI-GMP PHOSPHODIESTERASE PDEF"/>
    <property type="match status" value="1"/>
</dbReference>
<dbReference type="PANTHER" id="PTHR33121:SF70">
    <property type="entry name" value="SIGNALING PROTEIN YKOW"/>
    <property type="match status" value="1"/>
</dbReference>
<dbReference type="InterPro" id="IPR001633">
    <property type="entry name" value="EAL_dom"/>
</dbReference>
<dbReference type="Proteomes" id="UP001479520">
    <property type="component" value="Chromosome"/>
</dbReference>
<dbReference type="InterPro" id="IPR035919">
    <property type="entry name" value="EAL_sf"/>
</dbReference>
<keyword evidence="3" id="KW-1185">Reference proteome</keyword>
<organism evidence="2 3">
    <name type="scientific">Azonexus hydrophilus</name>
    <dbReference type="NCBI Taxonomy" id="418702"/>
    <lineage>
        <taxon>Bacteria</taxon>
        <taxon>Pseudomonadati</taxon>
        <taxon>Pseudomonadota</taxon>
        <taxon>Betaproteobacteria</taxon>
        <taxon>Rhodocyclales</taxon>
        <taxon>Azonexaceae</taxon>
        <taxon>Azonexus</taxon>
    </lineage>
</organism>
<dbReference type="RefSeq" id="WP_341744084.1">
    <property type="nucleotide sequence ID" value="NZ_CP151406.1"/>
</dbReference>
<accession>A0ABZ2XIJ6</accession>
<dbReference type="Gene3D" id="3.20.20.450">
    <property type="entry name" value="EAL domain"/>
    <property type="match status" value="1"/>
</dbReference>
<dbReference type="Pfam" id="PF00563">
    <property type="entry name" value="EAL"/>
    <property type="match status" value="1"/>
</dbReference>
<dbReference type="InterPro" id="IPR000160">
    <property type="entry name" value="GGDEF_dom"/>
</dbReference>
<gene>
    <name evidence="2" type="ORF">AADV58_03355</name>
</gene>
<feature type="domain" description="EAL" evidence="1">
    <location>
        <begin position="308"/>
        <end position="561"/>
    </location>
</feature>
<dbReference type="CDD" id="cd01948">
    <property type="entry name" value="EAL"/>
    <property type="match status" value="1"/>
</dbReference>
<dbReference type="SMART" id="SM00267">
    <property type="entry name" value="GGDEF"/>
    <property type="match status" value="1"/>
</dbReference>
<dbReference type="SUPFAM" id="SSF141868">
    <property type="entry name" value="EAL domain-like"/>
    <property type="match status" value="1"/>
</dbReference>
<dbReference type="InterPro" id="IPR050706">
    <property type="entry name" value="Cyclic-di-GMP_PDE-like"/>
</dbReference>
<dbReference type="SMART" id="SM00052">
    <property type="entry name" value="EAL"/>
    <property type="match status" value="1"/>
</dbReference>
<protein>
    <submittedName>
        <fullName evidence="2">GGDEF domain-containing phosphodiesterase</fullName>
        <ecNumber evidence="2">3.1.4.52</ecNumber>
    </submittedName>
</protein>
<keyword evidence="2" id="KW-0378">Hydrolase</keyword>
<evidence type="ECO:0000313" key="2">
    <source>
        <dbReference type="EMBL" id="WZJ22203.1"/>
    </source>
</evidence>
<evidence type="ECO:0000313" key="3">
    <source>
        <dbReference type="Proteomes" id="UP001479520"/>
    </source>
</evidence>
<dbReference type="EC" id="3.1.4.52" evidence="2"/>
<proteinExistence type="predicted"/>
<dbReference type="InterPro" id="IPR029787">
    <property type="entry name" value="Nucleotide_cyclase"/>
</dbReference>
<name>A0ABZ2XIJ6_9RHOO</name>
<sequence length="566" mass="62494">MTTISDKDAGYIDFQAFGLSAEDLVSLSGLADIWRMAVREMRPAVADDAVLLAFLELSENLPVSLADPLWQQAWVRDWHGLQGRGYALVEILHLFFAFVARCEDELLGERESVGRVVLALFACLRRAVIAAVSCAIELGEEARMDAAGIPGELAALRYLRELQGADRQVGLLSISVVNRDSFNYLAANDLQRLPSMLAARIADRLRVEDKVFAGREGEWLVVLPDVHSLSQPALAAAHIGQMFTEPVSLFSGASIMVRATIGAAMLPEHALDPEGALHAARLARWAAGSRQQSFAWFETSLGEDWQLRYRQVDALHQALQQDALTLYLQPQVDLQNGRCTGAELLLRWRGSDGAWVAPPAAIRMIEENGWRTLYTDWLLRAAMRIASELEAAGVNISLSVNLTVGDMGDEDLPELLGQCLETWKLPGQRFTFELTESALLLEREKGLAIMNRIRALGCRLALDDFGTGYSSLSYLVSLPMNEIKIDQSFIEAMLNSADSLRVVSTIVDLARDLGMVPLAEGVEDEKQRNQLLALGCKAAQGYLYGQAMQLAEFIDWYRTQGEKGCH</sequence>
<dbReference type="Gene3D" id="3.30.70.270">
    <property type="match status" value="1"/>
</dbReference>
<dbReference type="InterPro" id="IPR043128">
    <property type="entry name" value="Rev_trsase/Diguanyl_cyclase"/>
</dbReference>
<dbReference type="SUPFAM" id="SSF55073">
    <property type="entry name" value="Nucleotide cyclase"/>
    <property type="match status" value="1"/>
</dbReference>
<evidence type="ECO:0000259" key="1">
    <source>
        <dbReference type="PROSITE" id="PS50883"/>
    </source>
</evidence>
<dbReference type="GO" id="GO:0071111">
    <property type="term" value="F:cyclic-guanylate-specific phosphodiesterase activity"/>
    <property type="evidence" value="ECO:0007669"/>
    <property type="project" value="UniProtKB-EC"/>
</dbReference>
<reference evidence="2 3" key="1">
    <citation type="submission" date="2024-04" db="EMBL/GenBank/DDBJ databases">
        <title>Dissimilatory iodate-reducing microorganisms contribute to the enrichment of iodine in groundwater.</title>
        <authorList>
            <person name="Jiang Z."/>
        </authorList>
    </citation>
    <scope>NUCLEOTIDE SEQUENCE [LARGE SCALE GENOMIC DNA]</scope>
    <source>
        <strain evidence="2 3">NCP973</strain>
    </source>
</reference>
<dbReference type="PROSITE" id="PS50883">
    <property type="entry name" value="EAL"/>
    <property type="match status" value="1"/>
</dbReference>
<dbReference type="EMBL" id="CP151406">
    <property type="protein sequence ID" value="WZJ22203.1"/>
    <property type="molecule type" value="Genomic_DNA"/>
</dbReference>